<dbReference type="Gene3D" id="6.20.250.40">
    <property type="match status" value="1"/>
</dbReference>
<name>A0ABM1JTB4_GEKJA</name>
<evidence type="ECO:0000256" key="8">
    <source>
        <dbReference type="ARBA" id="ARBA00023329"/>
    </source>
</evidence>
<dbReference type="CDD" id="cd21968">
    <property type="entry name" value="Zn-C2H2_CALCOCO2"/>
    <property type="match status" value="1"/>
</dbReference>
<dbReference type="PANTHER" id="PTHR31915">
    <property type="entry name" value="SKICH DOMAIN-CONTAINING PROTEIN"/>
    <property type="match status" value="1"/>
</dbReference>
<dbReference type="GeneID" id="107108713"/>
<proteinExistence type="inferred from homology"/>
<keyword evidence="3" id="KW-0963">Cytoplasm</keyword>
<keyword evidence="4" id="KW-0072">Autophagy</keyword>
<dbReference type="InterPro" id="IPR041611">
    <property type="entry name" value="SKICH"/>
</dbReference>
<organism evidence="15 16">
    <name type="scientific">Gekko japonicus</name>
    <name type="common">Schlegel's Japanese gecko</name>
    <dbReference type="NCBI Taxonomy" id="146911"/>
    <lineage>
        <taxon>Eukaryota</taxon>
        <taxon>Metazoa</taxon>
        <taxon>Chordata</taxon>
        <taxon>Craniata</taxon>
        <taxon>Vertebrata</taxon>
        <taxon>Euteleostomi</taxon>
        <taxon>Lepidosauria</taxon>
        <taxon>Squamata</taxon>
        <taxon>Bifurcata</taxon>
        <taxon>Gekkota</taxon>
        <taxon>Gekkonidae</taxon>
        <taxon>Gekkoninae</taxon>
        <taxon>Gekko</taxon>
    </lineage>
</organism>
<evidence type="ECO:0000256" key="5">
    <source>
        <dbReference type="ARBA" id="ARBA00023054"/>
    </source>
</evidence>
<keyword evidence="7" id="KW-0206">Cytoskeleton</keyword>
<keyword evidence="5 13" id="KW-0175">Coiled coil</keyword>
<evidence type="ECO:0000256" key="12">
    <source>
        <dbReference type="ARBA" id="ARBA00041519"/>
    </source>
</evidence>
<gene>
    <name evidence="16" type="primary">CALCOCO2</name>
</gene>
<comment type="similarity">
    <text evidence="10">Belongs to the CALCOCO family.</text>
</comment>
<dbReference type="Gene3D" id="2.60.40.2840">
    <property type="match status" value="1"/>
</dbReference>
<feature type="coiled-coil region" evidence="13">
    <location>
        <begin position="213"/>
        <end position="261"/>
    </location>
</feature>
<sequence length="453" mass="51998">MEGTLDDPPTSTVVLDSYHFSQVIFTNVEKFYIPGADVTCHYNLSEHITPRRKDWVGIFKVGWKTTREYYTFMWAPLPSSPDSAEHQEVLFKAYYLPKDDEYYQFCYVDQDGIVRGASVPFQFHVASEDDMLVVTTQGEVEEIEQQNKSLLQENQKLKETLTNLQKQNEDLQEQIVKAQLILISNIKIKEETKKLWTEKEKLEYKLKATLGCVDQLQSQVQKEQQEVEKYQKADGDKAGLLEQLKEENKQLQATLLVKEQEEIKLRELFQTVKKNTDKVKTMTKVLQQESEVLMAHRQEFLEDAPAGSLTRSSENATLVFGNPYSAPAAQEHAVVSRSATQYKFQVLQQESEVLMAHRQEFLEDAPAGSLTRSSENATLVFGNPYSGTLERPDRDLVSLKQCPICSEAFLPGFEEQYSVHVQSHILDCPYCEETFDASNQQVYDDHVYCHGLD</sequence>
<comment type="subcellular location">
    <subcellularLocation>
        <location evidence="1">Cytoplasm</location>
        <location evidence="1">Cytoskeleton</location>
    </subcellularLocation>
    <subcellularLocation>
        <location evidence="2">Cytoplasm</location>
        <location evidence="2">Perinuclear region</location>
    </subcellularLocation>
    <subcellularLocation>
        <location evidence="9">Cytoplasmic vesicle</location>
        <location evidence="9">Autophagosome membrane</location>
        <topology evidence="9">Peripheral membrane protein</topology>
    </subcellularLocation>
</comment>
<evidence type="ECO:0000256" key="6">
    <source>
        <dbReference type="ARBA" id="ARBA00023136"/>
    </source>
</evidence>
<evidence type="ECO:0000256" key="1">
    <source>
        <dbReference type="ARBA" id="ARBA00004245"/>
    </source>
</evidence>
<feature type="domain" description="SKICH" evidence="14">
    <location>
        <begin position="23"/>
        <end position="123"/>
    </location>
</feature>
<evidence type="ECO:0000256" key="2">
    <source>
        <dbReference type="ARBA" id="ARBA00004556"/>
    </source>
</evidence>
<evidence type="ECO:0000256" key="13">
    <source>
        <dbReference type="SAM" id="Coils"/>
    </source>
</evidence>
<accession>A0ABM1JTB4</accession>
<keyword evidence="6" id="KW-0472">Membrane</keyword>
<evidence type="ECO:0000256" key="10">
    <source>
        <dbReference type="ARBA" id="ARBA00037963"/>
    </source>
</evidence>
<evidence type="ECO:0000256" key="4">
    <source>
        <dbReference type="ARBA" id="ARBA00023006"/>
    </source>
</evidence>
<keyword evidence="15" id="KW-1185">Reference proteome</keyword>
<dbReference type="Pfam" id="PF17751">
    <property type="entry name" value="SKICH"/>
    <property type="match status" value="1"/>
</dbReference>
<dbReference type="RefSeq" id="XP_015264701.1">
    <property type="nucleotide sequence ID" value="XM_015409215.1"/>
</dbReference>
<protein>
    <recommendedName>
        <fullName evidence="11">Calcium-binding and coiled-coil domain-containing protein 2</fullName>
    </recommendedName>
    <alternativeName>
        <fullName evidence="12">Nuclear domain 10 protein NDP52</fullName>
    </alternativeName>
</protein>
<dbReference type="InterPro" id="IPR051002">
    <property type="entry name" value="UBA_autophagy_assoc_protein"/>
</dbReference>
<evidence type="ECO:0000313" key="15">
    <source>
        <dbReference type="Proteomes" id="UP000694871"/>
    </source>
</evidence>
<evidence type="ECO:0000259" key="14">
    <source>
        <dbReference type="Pfam" id="PF17751"/>
    </source>
</evidence>
<dbReference type="PANTHER" id="PTHR31915:SF4">
    <property type="entry name" value="CALCIUM-BINDING AND COILED-COIL DOMAIN-CONTAINING PROTEIN 2"/>
    <property type="match status" value="1"/>
</dbReference>
<evidence type="ECO:0000313" key="16">
    <source>
        <dbReference type="RefSeq" id="XP_015264701.1"/>
    </source>
</evidence>
<keyword evidence="8" id="KW-0968">Cytoplasmic vesicle</keyword>
<reference evidence="16" key="1">
    <citation type="submission" date="2025-08" db="UniProtKB">
        <authorList>
            <consortium name="RefSeq"/>
        </authorList>
    </citation>
    <scope>IDENTIFICATION</scope>
</reference>
<evidence type="ECO:0000256" key="11">
    <source>
        <dbReference type="ARBA" id="ARBA00040931"/>
    </source>
</evidence>
<evidence type="ECO:0000256" key="3">
    <source>
        <dbReference type="ARBA" id="ARBA00022490"/>
    </source>
</evidence>
<evidence type="ECO:0000256" key="7">
    <source>
        <dbReference type="ARBA" id="ARBA00023212"/>
    </source>
</evidence>
<feature type="coiled-coil region" evidence="13">
    <location>
        <begin position="133"/>
        <end position="181"/>
    </location>
</feature>
<dbReference type="Proteomes" id="UP000694871">
    <property type="component" value="Unplaced"/>
</dbReference>
<evidence type="ECO:0000256" key="9">
    <source>
        <dbReference type="ARBA" id="ARBA00037854"/>
    </source>
</evidence>